<feature type="compositionally biased region" description="Polar residues" evidence="7">
    <location>
        <begin position="224"/>
        <end position="245"/>
    </location>
</feature>
<dbReference type="GO" id="GO:0000978">
    <property type="term" value="F:RNA polymerase II cis-regulatory region sequence-specific DNA binding"/>
    <property type="evidence" value="ECO:0007669"/>
    <property type="project" value="TreeGrafter"/>
</dbReference>
<dbReference type="InterPro" id="IPR009057">
    <property type="entry name" value="Homeodomain-like_sf"/>
</dbReference>
<dbReference type="PROSITE" id="PS00027">
    <property type="entry name" value="HOMEOBOX_1"/>
    <property type="match status" value="1"/>
</dbReference>
<protein>
    <recommendedName>
        <fullName evidence="8">Homeobox domain-containing protein</fullName>
    </recommendedName>
</protein>
<comment type="caution">
    <text evidence="9">The sequence shown here is derived from an EMBL/GenBank/DDBJ whole genome shotgun (WGS) entry which is preliminary data.</text>
</comment>
<evidence type="ECO:0000256" key="2">
    <source>
        <dbReference type="ARBA" id="ARBA00023125"/>
    </source>
</evidence>
<name>A0AAU9TFS0_EUPED</name>
<dbReference type="CDD" id="cd00086">
    <property type="entry name" value="homeodomain"/>
    <property type="match status" value="1"/>
</dbReference>
<feature type="region of interest" description="Disordered" evidence="7">
    <location>
        <begin position="224"/>
        <end position="247"/>
    </location>
</feature>
<feature type="domain" description="Homeobox" evidence="8">
    <location>
        <begin position="248"/>
        <end position="308"/>
    </location>
</feature>
<feature type="compositionally biased region" description="Polar residues" evidence="7">
    <location>
        <begin position="314"/>
        <end position="333"/>
    </location>
</feature>
<evidence type="ECO:0000256" key="4">
    <source>
        <dbReference type="ARBA" id="ARBA00023242"/>
    </source>
</evidence>
<accession>A0AAU9TFS0</accession>
<dbReference type="SUPFAM" id="SSF46689">
    <property type="entry name" value="Homeodomain-like"/>
    <property type="match status" value="1"/>
</dbReference>
<dbReference type="PANTHER" id="PTHR45664">
    <property type="entry name" value="PROTEIN ZERKNUELLT 1-RELATED"/>
    <property type="match status" value="1"/>
</dbReference>
<keyword evidence="2 5" id="KW-0238">DNA-binding</keyword>
<feature type="region of interest" description="Disordered" evidence="7">
    <location>
        <begin position="527"/>
        <end position="547"/>
    </location>
</feature>
<dbReference type="Pfam" id="PF00046">
    <property type="entry name" value="Homeodomain"/>
    <property type="match status" value="1"/>
</dbReference>
<dbReference type="SMART" id="SM00389">
    <property type="entry name" value="HOX"/>
    <property type="match status" value="1"/>
</dbReference>
<evidence type="ECO:0000313" key="9">
    <source>
        <dbReference type="EMBL" id="CAH2085589.1"/>
    </source>
</evidence>
<dbReference type="Proteomes" id="UP001153954">
    <property type="component" value="Unassembled WGS sequence"/>
</dbReference>
<comment type="subcellular location">
    <subcellularLocation>
        <location evidence="1 5 6">Nucleus</location>
    </subcellularLocation>
</comment>
<gene>
    <name evidence="9" type="ORF">EEDITHA_LOCUS2045</name>
</gene>
<dbReference type="AlphaFoldDB" id="A0AAU9TFS0"/>
<organism evidence="9 10">
    <name type="scientific">Euphydryas editha</name>
    <name type="common">Edith's checkerspot</name>
    <dbReference type="NCBI Taxonomy" id="104508"/>
    <lineage>
        <taxon>Eukaryota</taxon>
        <taxon>Metazoa</taxon>
        <taxon>Ecdysozoa</taxon>
        <taxon>Arthropoda</taxon>
        <taxon>Hexapoda</taxon>
        <taxon>Insecta</taxon>
        <taxon>Pterygota</taxon>
        <taxon>Neoptera</taxon>
        <taxon>Endopterygota</taxon>
        <taxon>Lepidoptera</taxon>
        <taxon>Glossata</taxon>
        <taxon>Ditrysia</taxon>
        <taxon>Papilionoidea</taxon>
        <taxon>Nymphalidae</taxon>
        <taxon>Nymphalinae</taxon>
        <taxon>Euphydryas</taxon>
    </lineage>
</organism>
<dbReference type="GO" id="GO:0005634">
    <property type="term" value="C:nucleus"/>
    <property type="evidence" value="ECO:0007669"/>
    <property type="project" value="UniProtKB-SubCell"/>
</dbReference>
<evidence type="ECO:0000256" key="7">
    <source>
        <dbReference type="SAM" id="MobiDB-lite"/>
    </source>
</evidence>
<feature type="region of interest" description="Disordered" evidence="7">
    <location>
        <begin position="305"/>
        <end position="350"/>
    </location>
</feature>
<evidence type="ECO:0000256" key="6">
    <source>
        <dbReference type="RuleBase" id="RU000682"/>
    </source>
</evidence>
<keyword evidence="10" id="KW-1185">Reference proteome</keyword>
<evidence type="ECO:0000256" key="3">
    <source>
        <dbReference type="ARBA" id="ARBA00023155"/>
    </source>
</evidence>
<evidence type="ECO:0000259" key="8">
    <source>
        <dbReference type="PROSITE" id="PS50071"/>
    </source>
</evidence>
<dbReference type="InterPro" id="IPR020479">
    <property type="entry name" value="HD_metazoa"/>
</dbReference>
<feature type="DNA-binding region" description="Homeobox" evidence="5">
    <location>
        <begin position="250"/>
        <end position="309"/>
    </location>
</feature>
<proteinExistence type="predicted"/>
<sequence length="547" mass="61275">MSTTSPSSTLSLQSDEDASDSISSEFSNDVVPNNNCKTLKTTQKNLSKINSLTSHGVEDILSDGINYVTQENSFPGYKVETISTIASSFAQDYNSRDSTGFSIQDILGFHQSYNVNTSQGELETRYEYPVTQYENVINSSNNNYAAGIDDVPEQCITKKDLFISNDTGNQDIYHNYTSNEPVGSLQRSDLVNDVTKNPKIERDLNESSFSNQSSTWCNKSSILSNQNISEPSPASNDMSTDSSSYPKGFTKRARTAYTSSQLVELENEFHQNRYLCRPRRIELANYLQLSERQIKIWFQNRRMKYKKDNKHNKPTSSMDDNSPANSSKELSPSQDHKISHGRNCGGHDRHRRLLMDGHANHHIMYLSSNETLPRPPEYSSEGHLKSVIKGPSNNIELPAYTPNLSYSSYYTAGANKNDYSPMSEVYRYGTDDSLQTSSHTLSTVQSDGYVPNGVNFKLTDDMGRYPAGTTYYPLSNGVVMPTSVADTYGYSSSVPTLNSYTYEDNTAYNKTNLQLPQDSCYQYLSTSDTTNQHSSSTTNKYSSYIAL</sequence>
<evidence type="ECO:0000256" key="5">
    <source>
        <dbReference type="PROSITE-ProRule" id="PRU00108"/>
    </source>
</evidence>
<dbReference type="GO" id="GO:0000981">
    <property type="term" value="F:DNA-binding transcription factor activity, RNA polymerase II-specific"/>
    <property type="evidence" value="ECO:0007669"/>
    <property type="project" value="InterPro"/>
</dbReference>
<dbReference type="PANTHER" id="PTHR45664:SF12">
    <property type="entry name" value="PANCREAS_DUODENUM HOMEOBOX PROTEIN 1"/>
    <property type="match status" value="1"/>
</dbReference>
<feature type="compositionally biased region" description="Low complexity" evidence="7">
    <location>
        <begin position="1"/>
        <end position="13"/>
    </location>
</feature>
<dbReference type="EMBL" id="CAKOGL010000004">
    <property type="protein sequence ID" value="CAH2085589.1"/>
    <property type="molecule type" value="Genomic_DNA"/>
</dbReference>
<dbReference type="InterPro" id="IPR017970">
    <property type="entry name" value="Homeobox_CS"/>
</dbReference>
<keyword evidence="3 5" id="KW-0371">Homeobox</keyword>
<dbReference type="PRINTS" id="PR00024">
    <property type="entry name" value="HOMEOBOX"/>
</dbReference>
<dbReference type="GO" id="GO:0045944">
    <property type="term" value="P:positive regulation of transcription by RNA polymerase II"/>
    <property type="evidence" value="ECO:0007669"/>
    <property type="project" value="UniProtKB-ARBA"/>
</dbReference>
<reference evidence="9" key="1">
    <citation type="submission" date="2022-03" db="EMBL/GenBank/DDBJ databases">
        <authorList>
            <person name="Tunstrom K."/>
        </authorList>
    </citation>
    <scope>NUCLEOTIDE SEQUENCE</scope>
</reference>
<dbReference type="PROSITE" id="PS50071">
    <property type="entry name" value="HOMEOBOX_2"/>
    <property type="match status" value="1"/>
</dbReference>
<dbReference type="Gene3D" id="1.10.10.60">
    <property type="entry name" value="Homeodomain-like"/>
    <property type="match status" value="1"/>
</dbReference>
<keyword evidence="4 5" id="KW-0539">Nucleus</keyword>
<feature type="region of interest" description="Disordered" evidence="7">
    <location>
        <begin position="1"/>
        <end position="27"/>
    </location>
</feature>
<evidence type="ECO:0000256" key="1">
    <source>
        <dbReference type="ARBA" id="ARBA00004123"/>
    </source>
</evidence>
<dbReference type="InterPro" id="IPR001356">
    <property type="entry name" value="HD"/>
</dbReference>
<evidence type="ECO:0000313" key="10">
    <source>
        <dbReference type="Proteomes" id="UP001153954"/>
    </source>
</evidence>